<evidence type="ECO:0000256" key="8">
    <source>
        <dbReference type="ARBA" id="ARBA00023211"/>
    </source>
</evidence>
<evidence type="ECO:0000259" key="9">
    <source>
        <dbReference type="PROSITE" id="PS51393"/>
    </source>
</evidence>
<keyword evidence="5" id="KW-0479">Metal-binding</keyword>
<comment type="caution">
    <text evidence="10">The sequence shown here is derived from an EMBL/GenBank/DDBJ whole genome shotgun (WGS) entry which is preliminary data.</text>
</comment>
<dbReference type="InterPro" id="IPR036226">
    <property type="entry name" value="LipOase_C_sf"/>
</dbReference>
<keyword evidence="6" id="KW-0223">Dioxygenase</keyword>
<evidence type="ECO:0000256" key="1">
    <source>
        <dbReference type="ARBA" id="ARBA00000366"/>
    </source>
</evidence>
<dbReference type="Gene3D" id="3.10.450.60">
    <property type="match status" value="1"/>
</dbReference>
<comment type="cofactor">
    <cofactor evidence="2">
        <name>Mn(2+)</name>
        <dbReference type="ChEBI" id="CHEBI:29035"/>
    </cofactor>
</comment>
<proteinExistence type="predicted"/>
<evidence type="ECO:0000256" key="3">
    <source>
        <dbReference type="ARBA" id="ARBA00013178"/>
    </source>
</evidence>
<dbReference type="RefSeq" id="XP_060386537.1">
    <property type="nucleotide sequence ID" value="XM_060518734.1"/>
</dbReference>
<evidence type="ECO:0000313" key="10">
    <source>
        <dbReference type="EMBL" id="KAK1507584.1"/>
    </source>
</evidence>
<dbReference type="InterPro" id="IPR013819">
    <property type="entry name" value="LipOase_C"/>
</dbReference>
<reference evidence="10 11" key="1">
    <citation type="submission" date="2016-10" db="EMBL/GenBank/DDBJ databases">
        <title>The genome sequence of Colletotrichum fioriniae PJ7.</title>
        <authorList>
            <person name="Baroncelli R."/>
        </authorList>
    </citation>
    <scope>NUCLEOTIDE SEQUENCE [LARGE SCALE GENOMIC DNA]</scope>
    <source>
        <strain evidence="10 11">Tom-12</strain>
    </source>
</reference>
<evidence type="ECO:0000256" key="6">
    <source>
        <dbReference type="ARBA" id="ARBA00022964"/>
    </source>
</evidence>
<feature type="domain" description="Lipoxygenase" evidence="9">
    <location>
        <begin position="58"/>
        <end position="634"/>
    </location>
</feature>
<dbReference type="EC" id="1.13.11.45" evidence="3"/>
<dbReference type="PANTHER" id="PTHR11771">
    <property type="entry name" value="LIPOXYGENASE"/>
    <property type="match status" value="1"/>
</dbReference>
<comment type="catalytic activity">
    <reaction evidence="1">
        <text>(9Z,12Z)-octadecadienoate + O2 = (11S)-hydroperoxy-(9Z,12Z)-octadecadienoate</text>
        <dbReference type="Rhea" id="RHEA:18993"/>
        <dbReference type="ChEBI" id="CHEBI:15379"/>
        <dbReference type="ChEBI" id="CHEBI:30245"/>
        <dbReference type="ChEBI" id="CHEBI:57467"/>
        <dbReference type="EC" id="1.13.11.45"/>
    </reaction>
</comment>
<accession>A0ABQ9RMR4</accession>
<dbReference type="Proteomes" id="UP001227543">
    <property type="component" value="Unassembled WGS sequence"/>
</dbReference>
<evidence type="ECO:0000256" key="2">
    <source>
        <dbReference type="ARBA" id="ARBA00001936"/>
    </source>
</evidence>
<name>A0ABQ9RMR4_9PEZI</name>
<dbReference type="Pfam" id="PF00305">
    <property type="entry name" value="Lipoxygenase"/>
    <property type="match status" value="1"/>
</dbReference>
<dbReference type="EMBL" id="MLFU01000006">
    <property type="protein sequence ID" value="KAK1507584.1"/>
    <property type="molecule type" value="Genomic_DNA"/>
</dbReference>
<keyword evidence="11" id="KW-1185">Reference proteome</keyword>
<dbReference type="PROSITE" id="PS51393">
    <property type="entry name" value="LIPOXYGENASE_3"/>
    <property type="match status" value="1"/>
</dbReference>
<keyword evidence="7" id="KW-0560">Oxidoreductase</keyword>
<dbReference type="Gene3D" id="1.20.245.10">
    <property type="entry name" value="Lipoxygenase-1, Domain 5"/>
    <property type="match status" value="1"/>
</dbReference>
<organism evidence="10 11">
    <name type="scientific">Colletotrichum tamarilloi</name>
    <dbReference type="NCBI Taxonomy" id="1209934"/>
    <lineage>
        <taxon>Eukaryota</taxon>
        <taxon>Fungi</taxon>
        <taxon>Dikarya</taxon>
        <taxon>Ascomycota</taxon>
        <taxon>Pezizomycotina</taxon>
        <taxon>Sordariomycetes</taxon>
        <taxon>Hypocreomycetidae</taxon>
        <taxon>Glomerellales</taxon>
        <taxon>Glomerellaceae</taxon>
        <taxon>Colletotrichum</taxon>
        <taxon>Colletotrichum acutatum species complex</taxon>
    </lineage>
</organism>
<sequence>MRIGCSPFGTFPCGGIPSKHSTLITNMRLYFTFSILVAIDSVSAVSSQSPSVATALSPTTVSTQQAAPTKYTLPNEDNDLSSRTEVIKLKQQVITYGEPLIGDTSFFPNGSLGTQISLRDQSLWLKDSEHVARFAINESAAALEDITKHGGLKRLKDFKILYDGHWSGSVPGGIAKGQFSNFTSDLLFAMERLSTNPYIIRRLTYRKDKLPFPLDDKTVRKITGTTLDSLHRDGRLFLADHSYQKKYLAQQGRYSAACQALFYLDKRSDHFLPLAIKTNVGADLTYTPLDTTNEWLLAKIMFNVNDFFHGQVYHLLNSHDVAEIIYLAALRTLSSRHPVLNLMERLMYQAYAIRPIGDRVLFNPGGFFDQNFAFSNVAVRQFGAEFYPTVAGPFQSNYFEDNLRLRGLLHSPSGPKLPHFPFYEDGKEIIGVIRKFIEAFVEATYKSNRVLSKDWELQAWITESNGPAEVIDFPSAPLRSRKQLVDILSHMAWLTGVSHHVLNQGEPVTASGVLPLHPLSLYAPLPTKKGRIENLLPWLPNEQKSVDQITLLARFNRPQVVEKNQTLRYMFNAESLLAGTNRAVAAANDRFMKDMGSISRRISGRRFNSEGLSQGMPFIWTGMDPGVIPFYLSV</sequence>
<dbReference type="SUPFAM" id="SSF48484">
    <property type="entry name" value="Lipoxigenase"/>
    <property type="match status" value="1"/>
</dbReference>
<evidence type="ECO:0000256" key="7">
    <source>
        <dbReference type="ARBA" id="ARBA00023002"/>
    </source>
</evidence>
<evidence type="ECO:0000256" key="4">
    <source>
        <dbReference type="ARBA" id="ARBA00021175"/>
    </source>
</evidence>
<dbReference type="InterPro" id="IPR000907">
    <property type="entry name" value="LipOase"/>
</dbReference>
<dbReference type="GeneID" id="85402972"/>
<evidence type="ECO:0000313" key="11">
    <source>
        <dbReference type="Proteomes" id="UP001227543"/>
    </source>
</evidence>
<gene>
    <name evidence="10" type="ORF">CTAM01_02696</name>
</gene>
<protein>
    <recommendedName>
        <fullName evidence="4">Manganese lipoxygenase</fullName>
        <ecNumber evidence="3">1.13.11.45</ecNumber>
    </recommendedName>
</protein>
<evidence type="ECO:0000256" key="5">
    <source>
        <dbReference type="ARBA" id="ARBA00022723"/>
    </source>
</evidence>
<keyword evidence="8" id="KW-0464">Manganese</keyword>